<gene>
    <name evidence="1" type="ORF">EZS27_017862</name>
</gene>
<accession>A0A5J4RL00</accession>
<dbReference type="AlphaFoldDB" id="A0A5J4RL00"/>
<dbReference type="EMBL" id="SNRY01001075">
    <property type="protein sequence ID" value="KAA6333763.1"/>
    <property type="molecule type" value="Genomic_DNA"/>
</dbReference>
<evidence type="ECO:0000313" key="1">
    <source>
        <dbReference type="EMBL" id="KAA6333763.1"/>
    </source>
</evidence>
<comment type="caution">
    <text evidence="1">The sequence shown here is derived from an EMBL/GenBank/DDBJ whole genome shotgun (WGS) entry which is preliminary data.</text>
</comment>
<reference evidence="1" key="1">
    <citation type="submission" date="2019-03" db="EMBL/GenBank/DDBJ databases">
        <title>Single cell metagenomics reveals metabolic interactions within the superorganism composed of flagellate Streblomastix strix and complex community of Bacteroidetes bacteria on its surface.</title>
        <authorList>
            <person name="Treitli S.C."/>
            <person name="Kolisko M."/>
            <person name="Husnik F."/>
            <person name="Keeling P."/>
            <person name="Hampl V."/>
        </authorList>
    </citation>
    <scope>NUCLEOTIDE SEQUENCE</scope>
    <source>
        <strain evidence="1">STM</strain>
    </source>
</reference>
<protein>
    <submittedName>
        <fullName evidence="1">Uncharacterized protein</fullName>
    </submittedName>
</protein>
<name>A0A5J4RL00_9ZZZZ</name>
<proteinExistence type="predicted"/>
<organism evidence="1">
    <name type="scientific">termite gut metagenome</name>
    <dbReference type="NCBI Taxonomy" id="433724"/>
    <lineage>
        <taxon>unclassified sequences</taxon>
        <taxon>metagenomes</taxon>
        <taxon>organismal metagenomes</taxon>
    </lineage>
</organism>
<sequence>MKKVFVRRMAKGKRGGNLSIVINGQEIVRSVRKSKPMNPRSQAQMGQRVQLTNILACYRLLRPFLKEAYEKKPDGLNYYNLFIKNNLSKVKVYLSKKEAKVNACVVALYRISEGTLLAIGMRVQGEGLVSSIRLPQSFCMTEEITVGKVSKAILSANRGMHKGDKLSVIHLAQSVYPDDEAPYVRQGLYEFELNPVSGEMFYEQVPPGLFDAVNGYVGTGEELETGGLAYVWSRRKGDKVCVSTQSIVLTPDNELYEQYASEAKCRSAAESYGAVSEERFLMPKASESRGNERVERVSAPLKKVDTPRFVANEPRRQQGYKRVLEGARRMVGVLAGVLATGG</sequence>